<feature type="domain" description="Reductase C-terminal" evidence="6">
    <location>
        <begin position="321"/>
        <end position="399"/>
    </location>
</feature>
<keyword evidence="4 7" id="KW-0560">Oxidoreductase</keyword>
<name>A0A853AIX8_9PSEU</name>
<dbReference type="Proteomes" id="UP000587002">
    <property type="component" value="Unassembled WGS sequence"/>
</dbReference>
<dbReference type="PANTHER" id="PTHR43557">
    <property type="entry name" value="APOPTOSIS-INDUCING FACTOR 1"/>
    <property type="match status" value="1"/>
</dbReference>
<dbReference type="GO" id="GO:0005737">
    <property type="term" value="C:cytoplasm"/>
    <property type="evidence" value="ECO:0007669"/>
    <property type="project" value="TreeGrafter"/>
</dbReference>
<dbReference type="GO" id="GO:0051213">
    <property type="term" value="F:dioxygenase activity"/>
    <property type="evidence" value="ECO:0007669"/>
    <property type="project" value="UniProtKB-KW"/>
</dbReference>
<organism evidence="7 8">
    <name type="scientific">Saccharopolyspora hordei</name>
    <dbReference type="NCBI Taxonomy" id="1838"/>
    <lineage>
        <taxon>Bacteria</taxon>
        <taxon>Bacillati</taxon>
        <taxon>Actinomycetota</taxon>
        <taxon>Actinomycetes</taxon>
        <taxon>Pseudonocardiales</taxon>
        <taxon>Pseudonocardiaceae</taxon>
        <taxon>Saccharopolyspora</taxon>
    </lineage>
</organism>
<dbReference type="PRINTS" id="PR00368">
    <property type="entry name" value="FADPNR"/>
</dbReference>
<keyword evidence="3" id="KW-0274">FAD</keyword>
<comment type="cofactor">
    <cofactor evidence="1">
        <name>FAD</name>
        <dbReference type="ChEBI" id="CHEBI:57692"/>
    </cofactor>
</comment>
<evidence type="ECO:0000259" key="5">
    <source>
        <dbReference type="Pfam" id="PF07992"/>
    </source>
</evidence>
<evidence type="ECO:0000313" key="7">
    <source>
        <dbReference type="EMBL" id="NYI84065.1"/>
    </source>
</evidence>
<dbReference type="InterPro" id="IPR036188">
    <property type="entry name" value="FAD/NAD-bd_sf"/>
</dbReference>
<dbReference type="Pfam" id="PF07992">
    <property type="entry name" value="Pyr_redox_2"/>
    <property type="match status" value="1"/>
</dbReference>
<dbReference type="PANTHER" id="PTHR43557:SF2">
    <property type="entry name" value="RIESKE DOMAIN-CONTAINING PROTEIN-RELATED"/>
    <property type="match status" value="1"/>
</dbReference>
<evidence type="ECO:0000256" key="1">
    <source>
        <dbReference type="ARBA" id="ARBA00001974"/>
    </source>
</evidence>
<protein>
    <submittedName>
        <fullName evidence="7">Phthalate 3,4-dioxygenase ferredoxin reductase subunit</fullName>
        <ecNumber evidence="7">1.18.1.3</ecNumber>
    </submittedName>
</protein>
<keyword evidence="2" id="KW-0285">Flavoprotein</keyword>
<dbReference type="Gene3D" id="3.30.390.30">
    <property type="match status" value="1"/>
</dbReference>
<evidence type="ECO:0000259" key="6">
    <source>
        <dbReference type="Pfam" id="PF14759"/>
    </source>
</evidence>
<dbReference type="EC" id="1.18.1.3" evidence="7"/>
<dbReference type="InterPro" id="IPR050446">
    <property type="entry name" value="FAD-oxidoreductase/Apoptosis"/>
</dbReference>
<dbReference type="SUPFAM" id="SSF51905">
    <property type="entry name" value="FAD/NAD(P)-binding domain"/>
    <property type="match status" value="1"/>
</dbReference>
<dbReference type="AlphaFoldDB" id="A0A853AIX8"/>
<gene>
    <name evidence="7" type="ORF">HNR68_002695</name>
</gene>
<dbReference type="InterPro" id="IPR016156">
    <property type="entry name" value="FAD/NAD-linked_Rdtase_dimer_sf"/>
</dbReference>
<dbReference type="PRINTS" id="PR00411">
    <property type="entry name" value="PNDRDTASEI"/>
</dbReference>
<accession>A0A853AIX8</accession>
<dbReference type="Pfam" id="PF14759">
    <property type="entry name" value="Reductase_C"/>
    <property type="match status" value="1"/>
</dbReference>
<dbReference type="GO" id="GO:0016651">
    <property type="term" value="F:oxidoreductase activity, acting on NAD(P)H"/>
    <property type="evidence" value="ECO:0007669"/>
    <property type="project" value="TreeGrafter"/>
</dbReference>
<evidence type="ECO:0000313" key="8">
    <source>
        <dbReference type="Proteomes" id="UP000587002"/>
    </source>
</evidence>
<dbReference type="GO" id="GO:0008860">
    <property type="term" value="F:ferredoxin-NAD+ reductase activity"/>
    <property type="evidence" value="ECO:0007669"/>
    <property type="project" value="UniProtKB-EC"/>
</dbReference>
<evidence type="ECO:0000256" key="2">
    <source>
        <dbReference type="ARBA" id="ARBA00022630"/>
    </source>
</evidence>
<dbReference type="EMBL" id="JACCFJ010000001">
    <property type="protein sequence ID" value="NYI84065.1"/>
    <property type="molecule type" value="Genomic_DNA"/>
</dbReference>
<dbReference type="Gene3D" id="3.50.50.60">
    <property type="entry name" value="FAD/NAD(P)-binding domain"/>
    <property type="match status" value="2"/>
</dbReference>
<evidence type="ECO:0000256" key="3">
    <source>
        <dbReference type="ARBA" id="ARBA00022827"/>
    </source>
</evidence>
<keyword evidence="8" id="KW-1185">Reference proteome</keyword>
<evidence type="ECO:0000256" key="4">
    <source>
        <dbReference type="ARBA" id="ARBA00023002"/>
    </source>
</evidence>
<keyword evidence="7" id="KW-0223">Dioxygenase</keyword>
<dbReference type="InterPro" id="IPR023753">
    <property type="entry name" value="FAD/NAD-binding_dom"/>
</dbReference>
<dbReference type="SUPFAM" id="SSF55424">
    <property type="entry name" value="FAD/NAD-linked reductases, dimerisation (C-terminal) domain"/>
    <property type="match status" value="1"/>
</dbReference>
<comment type="caution">
    <text evidence="7">The sequence shown here is derived from an EMBL/GenBank/DDBJ whole genome shotgun (WGS) entry which is preliminary data.</text>
</comment>
<dbReference type="RefSeq" id="WP_179720969.1">
    <property type="nucleotide sequence ID" value="NZ_BAABFH010000001.1"/>
</dbReference>
<reference evidence="7 8" key="1">
    <citation type="submission" date="2020-07" db="EMBL/GenBank/DDBJ databases">
        <title>Sequencing the genomes of 1000 actinobacteria strains.</title>
        <authorList>
            <person name="Klenk H.-P."/>
        </authorList>
    </citation>
    <scope>NUCLEOTIDE SEQUENCE [LARGE SCALE GENOMIC DNA]</scope>
    <source>
        <strain evidence="7 8">DSM 44065</strain>
    </source>
</reference>
<proteinExistence type="predicted"/>
<sequence length="414" mass="43563">MARTVIVGASVGGVRTAQALRAEGYRGEIVLVGEEEVAPYDKPPLSKALLAGTATAKSIGMLPERAAIDAGIRCQRGRAATAVSLRERRVQLADGTAIEFDDLVVATGARARTSPWGNPPGVHVLRTLADAEELGAALRQGGPLVVIGAGFIGAEVASTAVGLGVREVTMVDPVEVPLSRVLSPGVASQVAALHERHGVTTRFGVGVTDVVPRSGGLEVRLADGSTLQAATVVVGIGAVPNDDWLDGSGITTDDGVVCDQFSRSVDDPHVWAVGDVARWWHVRQQRSVRVEHWTNAVQQAECVAHNIVHPADLRSHAPVEYVWSDQYDWKLHVVGCTDGDQQHVLVGGGAPERSFAVLYAAADGSFTGAVIVNWPKALVTCRRSLALGRVPLAQVRADVEALQPKSHGVRGAAR</sequence>
<feature type="domain" description="FAD/NAD(P)-binding" evidence="5">
    <location>
        <begin position="3"/>
        <end position="300"/>
    </location>
</feature>
<dbReference type="InterPro" id="IPR028202">
    <property type="entry name" value="Reductase_C"/>
</dbReference>